<evidence type="ECO:0000313" key="10">
    <source>
        <dbReference type="Ensembl" id="ENSBGRP00000030882.1"/>
    </source>
</evidence>
<dbReference type="Proteomes" id="UP000694520">
    <property type="component" value="Chromosome 29"/>
</dbReference>
<reference evidence="10" key="1">
    <citation type="submission" date="2019-05" db="EMBL/GenBank/DDBJ databases">
        <authorList>
            <person name="Zhang S."/>
            <person name="Liu J."/>
        </authorList>
    </citation>
    <scope>NUCLEOTIDE SEQUENCE [LARGE SCALE GENOMIC DNA]</scope>
</reference>
<evidence type="ECO:0000256" key="4">
    <source>
        <dbReference type="ARBA" id="ARBA00023015"/>
    </source>
</evidence>
<evidence type="ECO:0000256" key="5">
    <source>
        <dbReference type="ARBA" id="ARBA00023125"/>
    </source>
</evidence>
<evidence type="ECO:0000313" key="11">
    <source>
        <dbReference type="Proteomes" id="UP000694520"/>
    </source>
</evidence>
<sequence length="500" mass="52839">GAKGAAGAHLLLCHPAPLRAPASSVLVPSGPRASSVLVPPSPEPHRFWFLRPRASSVLVPSRPQRRQFWFLRAPCVISSGSSGPAPHLFWFLRAPRVVGSGSLSPEPHRFWFLRPRASSVLVPPAPRLIGSGSSGPASSVLVSSRPRRCRRFWFLRPQRVISSVPPTPGPVVGSVPSGPGAVLILVPPGPSRPQFWFAPGPSASSVPFPSGPLALLSQQSTSSTCELGAVWLGAQQRGHGHGALSAQCRKRRAASVQGRPPGAPLPGYQDSCQITPLPEAALPTSHPKIVLTPLPALAAPASTPTKAVSPRWSAGWRCRSSGPGCTWRRWLTLLSTAAAEDAVRTDQAGQLLPGGCRAQARAQADAERKEQSCVNCGREALSECTGCHKVNYCSTFCQRKVGPAPPLQTRPRPPRLPAPGRPAPPRPACRRQVGPPRPCGVPRLAGPPGSLLCRGLWPWKPLLTRCPDLILVSIPSLAAWSQVLAVCTVARCASASIPGL</sequence>
<keyword evidence="6" id="KW-0804">Transcription</keyword>
<keyword evidence="5" id="KW-0238">DNA-binding</keyword>
<reference evidence="10" key="2">
    <citation type="submission" date="2025-08" db="UniProtKB">
        <authorList>
            <consortium name="Ensembl"/>
        </authorList>
    </citation>
    <scope>IDENTIFICATION</scope>
</reference>
<evidence type="ECO:0000256" key="2">
    <source>
        <dbReference type="ARBA" id="ARBA00022771"/>
    </source>
</evidence>
<keyword evidence="2" id="KW-0863">Zinc-finger</keyword>
<keyword evidence="1" id="KW-0479">Metal-binding</keyword>
<dbReference type="PANTHER" id="PTHR10237">
    <property type="entry name" value="DEFORMED EPIDERMAL AUTOREGULATORY FACTOR 1 HOMOLOG SUPPRESSIN"/>
    <property type="match status" value="1"/>
</dbReference>
<evidence type="ECO:0000256" key="6">
    <source>
        <dbReference type="ARBA" id="ARBA00023163"/>
    </source>
</evidence>
<dbReference type="SUPFAM" id="SSF144232">
    <property type="entry name" value="HIT/MYND zinc finger-like"/>
    <property type="match status" value="1"/>
</dbReference>
<keyword evidence="3" id="KW-0862">Zinc</keyword>
<evidence type="ECO:0000256" key="3">
    <source>
        <dbReference type="ARBA" id="ARBA00022833"/>
    </source>
</evidence>
<dbReference type="Gene3D" id="6.10.140.2220">
    <property type="match status" value="1"/>
</dbReference>
<feature type="region of interest" description="Disordered" evidence="8">
    <location>
        <begin position="404"/>
        <end position="434"/>
    </location>
</feature>
<dbReference type="AlphaFoldDB" id="A0A8C0AFW1"/>
<dbReference type="GO" id="GO:0005634">
    <property type="term" value="C:nucleus"/>
    <property type="evidence" value="ECO:0007669"/>
    <property type="project" value="TreeGrafter"/>
</dbReference>
<dbReference type="PANTHER" id="PTHR10237:SF1">
    <property type="entry name" value="DEFORMED EPIDERMAL AUTOREGULATORY FACTOR 1 HOMOLOG"/>
    <property type="match status" value="1"/>
</dbReference>
<keyword evidence="4" id="KW-0805">Transcription regulation</keyword>
<dbReference type="GO" id="GO:0003677">
    <property type="term" value="F:DNA binding"/>
    <property type="evidence" value="ECO:0007669"/>
    <property type="project" value="UniProtKB-KW"/>
</dbReference>
<reference evidence="10" key="3">
    <citation type="submission" date="2025-09" db="UniProtKB">
        <authorList>
            <consortium name="Ensembl"/>
        </authorList>
    </citation>
    <scope>IDENTIFICATION</scope>
</reference>
<organism evidence="10 11">
    <name type="scientific">Bos mutus grunniens</name>
    <name type="common">Wild yak</name>
    <name type="synonym">Bos grunniens</name>
    <dbReference type="NCBI Taxonomy" id="30521"/>
    <lineage>
        <taxon>Eukaryota</taxon>
        <taxon>Metazoa</taxon>
        <taxon>Chordata</taxon>
        <taxon>Craniata</taxon>
        <taxon>Vertebrata</taxon>
        <taxon>Euteleostomi</taxon>
        <taxon>Mammalia</taxon>
        <taxon>Eutheria</taxon>
        <taxon>Laurasiatheria</taxon>
        <taxon>Artiodactyla</taxon>
        <taxon>Ruminantia</taxon>
        <taxon>Pecora</taxon>
        <taxon>Bovidae</taxon>
        <taxon>Bovinae</taxon>
        <taxon>Bos</taxon>
    </lineage>
</organism>
<evidence type="ECO:0000256" key="7">
    <source>
        <dbReference type="ARBA" id="ARBA00023242"/>
    </source>
</evidence>
<protein>
    <recommendedName>
        <fullName evidence="9">MYND-type domain-containing protein</fullName>
    </recommendedName>
</protein>
<feature type="domain" description="MYND-type" evidence="9">
    <location>
        <begin position="373"/>
        <end position="400"/>
    </location>
</feature>
<dbReference type="InterPro" id="IPR002893">
    <property type="entry name" value="Znf_MYND"/>
</dbReference>
<evidence type="ECO:0000256" key="1">
    <source>
        <dbReference type="ARBA" id="ARBA00022723"/>
    </source>
</evidence>
<dbReference type="InterPro" id="IPR024119">
    <property type="entry name" value="TF_DEAF-1"/>
</dbReference>
<dbReference type="GO" id="GO:0008270">
    <property type="term" value="F:zinc ion binding"/>
    <property type="evidence" value="ECO:0007669"/>
    <property type="project" value="UniProtKB-KW"/>
</dbReference>
<name>A0A8C0AFW1_BOSMU</name>
<dbReference type="Pfam" id="PF01753">
    <property type="entry name" value="zf-MYND"/>
    <property type="match status" value="1"/>
</dbReference>
<feature type="compositionally biased region" description="Pro residues" evidence="8">
    <location>
        <begin position="414"/>
        <end position="427"/>
    </location>
</feature>
<evidence type="ECO:0000259" key="9">
    <source>
        <dbReference type="Pfam" id="PF01753"/>
    </source>
</evidence>
<dbReference type="Ensembl" id="ENSBGRT00000035723.1">
    <property type="protein sequence ID" value="ENSBGRP00000030882.1"/>
    <property type="gene ID" value="ENSBGRG00000019448.1"/>
</dbReference>
<keyword evidence="11" id="KW-1185">Reference proteome</keyword>
<evidence type="ECO:0000256" key="8">
    <source>
        <dbReference type="SAM" id="MobiDB-lite"/>
    </source>
</evidence>
<dbReference type="GO" id="GO:0000981">
    <property type="term" value="F:DNA-binding transcription factor activity, RNA polymerase II-specific"/>
    <property type="evidence" value="ECO:0007669"/>
    <property type="project" value="TreeGrafter"/>
</dbReference>
<accession>A0A8C0AFW1</accession>
<keyword evidence="7" id="KW-0539">Nucleus</keyword>
<proteinExistence type="predicted"/>